<dbReference type="EMBL" id="CP001661">
    <property type="protein sequence ID" value="ACT18094.1"/>
    <property type="molecule type" value="Genomic_DNA"/>
</dbReference>
<dbReference type="InterPro" id="IPR003439">
    <property type="entry name" value="ABC_transporter-like_ATP-bd"/>
</dbReference>
<dbReference type="GO" id="GO:0016887">
    <property type="term" value="F:ATP hydrolysis activity"/>
    <property type="evidence" value="ECO:0007669"/>
    <property type="project" value="InterPro"/>
</dbReference>
<dbReference type="SUPFAM" id="SSF52540">
    <property type="entry name" value="P-loop containing nucleoside triphosphate hydrolases"/>
    <property type="match status" value="1"/>
</dbReference>
<dbReference type="AlphaFoldDB" id="C6E8A6"/>
<dbReference type="InterPro" id="IPR027417">
    <property type="entry name" value="P-loop_NTPase"/>
</dbReference>
<evidence type="ECO:0000313" key="7">
    <source>
        <dbReference type="EMBL" id="ACT18094.1"/>
    </source>
</evidence>
<dbReference type="PIRSF" id="PIRSF039137">
    <property type="entry name" value="ABC_branched_ATPase"/>
    <property type="match status" value="1"/>
</dbReference>
<reference evidence="7" key="1">
    <citation type="submission" date="2009-07" db="EMBL/GenBank/DDBJ databases">
        <title>Complete sequence of Geobacter sp. M21.</title>
        <authorList>
            <consortium name="US DOE Joint Genome Institute"/>
            <person name="Lucas S."/>
            <person name="Copeland A."/>
            <person name="Lapidus A."/>
            <person name="Glavina del Rio T."/>
            <person name="Dalin E."/>
            <person name="Tice H."/>
            <person name="Bruce D."/>
            <person name="Goodwin L."/>
            <person name="Pitluck S."/>
            <person name="Saunders E."/>
            <person name="Brettin T."/>
            <person name="Detter J.C."/>
            <person name="Han C."/>
            <person name="Larimer F."/>
            <person name="Land M."/>
            <person name="Hauser L."/>
            <person name="Kyrpides N."/>
            <person name="Ovchinnikova G."/>
            <person name="Lovley D."/>
        </authorList>
    </citation>
    <scope>NUCLEOTIDE SEQUENCE [LARGE SCALE GENOMIC DNA]</scope>
    <source>
        <strain evidence="7">M21</strain>
    </source>
</reference>
<evidence type="ECO:0000256" key="2">
    <source>
        <dbReference type="ARBA" id="ARBA00022448"/>
    </source>
</evidence>
<dbReference type="PROSITE" id="PS00211">
    <property type="entry name" value="ABC_TRANSPORTER_1"/>
    <property type="match status" value="1"/>
</dbReference>
<feature type="domain" description="ABC transporter" evidence="6">
    <location>
        <begin position="2"/>
        <end position="239"/>
    </location>
</feature>
<proteinExistence type="inferred from homology"/>
<dbReference type="InterPro" id="IPR030660">
    <property type="entry name" value="ABC_branched_ATPase_LivF/BraG"/>
</dbReference>
<evidence type="ECO:0000256" key="4">
    <source>
        <dbReference type="ARBA" id="ARBA00022840"/>
    </source>
</evidence>
<dbReference type="Pfam" id="PF00005">
    <property type="entry name" value="ABC_tran"/>
    <property type="match status" value="1"/>
</dbReference>
<evidence type="ECO:0000259" key="6">
    <source>
        <dbReference type="PROSITE" id="PS50893"/>
    </source>
</evidence>
<comment type="similarity">
    <text evidence="1">Belongs to the ABC transporter superfamily.</text>
</comment>
<dbReference type="HOGENOM" id="CLU_000604_1_2_7"/>
<dbReference type="GO" id="GO:0015658">
    <property type="term" value="F:branched-chain amino acid transmembrane transporter activity"/>
    <property type="evidence" value="ECO:0007669"/>
    <property type="project" value="InterPro"/>
</dbReference>
<gene>
    <name evidence="7" type="ordered locus">GM21_2042</name>
</gene>
<evidence type="ECO:0000256" key="1">
    <source>
        <dbReference type="ARBA" id="ARBA00005417"/>
    </source>
</evidence>
<dbReference type="eggNOG" id="COG0410">
    <property type="taxonomic scope" value="Bacteria"/>
</dbReference>
<dbReference type="PANTHER" id="PTHR43820">
    <property type="entry name" value="HIGH-AFFINITY BRANCHED-CHAIN AMINO ACID TRANSPORT ATP-BINDING PROTEIN LIVF"/>
    <property type="match status" value="1"/>
</dbReference>
<dbReference type="SMART" id="SM00382">
    <property type="entry name" value="AAA"/>
    <property type="match status" value="1"/>
</dbReference>
<dbReference type="Gene3D" id="3.40.50.300">
    <property type="entry name" value="P-loop containing nucleotide triphosphate hydrolases"/>
    <property type="match status" value="1"/>
</dbReference>
<dbReference type="PANTHER" id="PTHR43820:SF3">
    <property type="entry name" value="BRANCHED-CHAIN AMINO ACID TRANSPORT SYSTEM,ATP-BINDING PROTEIN"/>
    <property type="match status" value="1"/>
</dbReference>
<dbReference type="InterPro" id="IPR003593">
    <property type="entry name" value="AAA+_ATPase"/>
</dbReference>
<protein>
    <submittedName>
        <fullName evidence="7">ABC transporter related protein</fullName>
    </submittedName>
</protein>
<dbReference type="InterPro" id="IPR052156">
    <property type="entry name" value="BCAA_Transport_ATP-bd_LivF"/>
</dbReference>
<organism evidence="7">
    <name type="scientific">Geobacter sp. (strain M21)</name>
    <dbReference type="NCBI Taxonomy" id="443144"/>
    <lineage>
        <taxon>Bacteria</taxon>
        <taxon>Pseudomonadati</taxon>
        <taxon>Thermodesulfobacteriota</taxon>
        <taxon>Desulfuromonadia</taxon>
        <taxon>Geobacterales</taxon>
        <taxon>Geobacteraceae</taxon>
        <taxon>Geobacter</taxon>
    </lineage>
</organism>
<dbReference type="CDD" id="cd03224">
    <property type="entry name" value="ABC_TM1139_LivF_branched"/>
    <property type="match status" value="1"/>
</dbReference>
<evidence type="ECO:0000256" key="5">
    <source>
        <dbReference type="ARBA" id="ARBA00022970"/>
    </source>
</evidence>
<dbReference type="PROSITE" id="PS50893">
    <property type="entry name" value="ABC_TRANSPORTER_2"/>
    <property type="match status" value="1"/>
</dbReference>
<dbReference type="InterPro" id="IPR017871">
    <property type="entry name" value="ABC_transporter-like_CS"/>
</dbReference>
<evidence type="ECO:0000256" key="3">
    <source>
        <dbReference type="ARBA" id="ARBA00022741"/>
    </source>
</evidence>
<name>C6E8A6_GEOSM</name>
<dbReference type="GO" id="GO:0015807">
    <property type="term" value="P:L-amino acid transport"/>
    <property type="evidence" value="ECO:0007669"/>
    <property type="project" value="TreeGrafter"/>
</dbReference>
<keyword evidence="5" id="KW-0029">Amino-acid transport</keyword>
<keyword evidence="4" id="KW-0067">ATP-binding</keyword>
<dbReference type="GO" id="GO:0005524">
    <property type="term" value="F:ATP binding"/>
    <property type="evidence" value="ECO:0007669"/>
    <property type="project" value="UniProtKB-KW"/>
</dbReference>
<accession>C6E8A6</accession>
<dbReference type="STRING" id="443144.GM21_2042"/>
<sequence>MLKIKNINAYYGKVHALKNVSLHLNRGEIVTLIGANGAGKTTLLNTLSAIIPTASGEMMLEGKNIAGLAADRVVSLGLSQVPEGRQVFNPLTVEENLELGAYLRYRMGGQRQEIAEDLERMFQMFPRLKERRRQAAGTLSGGEQQMLAIGRALMARPKLLLLDEPSMGLAPLVVQDIFRVIKNLREEEGASILLVEQNARAALKVADRGYVLETGKVILEGKAAELLENKDVQRAYLGRDKKEIWEQ</sequence>
<dbReference type="OrthoDB" id="9805130at2"/>
<keyword evidence="3" id="KW-0547">Nucleotide-binding</keyword>
<keyword evidence="2" id="KW-0813">Transport</keyword>
<dbReference type="KEGG" id="gem:GM21_2042"/>